<evidence type="ECO:0000313" key="3">
    <source>
        <dbReference type="Proteomes" id="UP000485058"/>
    </source>
</evidence>
<dbReference type="AlphaFoldDB" id="A0A699Z419"/>
<organism evidence="2 3">
    <name type="scientific">Haematococcus lacustris</name>
    <name type="common">Green alga</name>
    <name type="synonym">Haematococcus pluvialis</name>
    <dbReference type="NCBI Taxonomy" id="44745"/>
    <lineage>
        <taxon>Eukaryota</taxon>
        <taxon>Viridiplantae</taxon>
        <taxon>Chlorophyta</taxon>
        <taxon>core chlorophytes</taxon>
        <taxon>Chlorophyceae</taxon>
        <taxon>CS clade</taxon>
        <taxon>Chlamydomonadales</taxon>
        <taxon>Haematococcaceae</taxon>
        <taxon>Haematococcus</taxon>
    </lineage>
</organism>
<feature type="compositionally biased region" description="Basic and acidic residues" evidence="1">
    <location>
        <begin position="49"/>
        <end position="63"/>
    </location>
</feature>
<evidence type="ECO:0000256" key="1">
    <source>
        <dbReference type="SAM" id="MobiDB-lite"/>
    </source>
</evidence>
<dbReference type="EMBL" id="BLLF01000977">
    <property type="protein sequence ID" value="GFH16305.1"/>
    <property type="molecule type" value="Genomic_DNA"/>
</dbReference>
<sequence>MLWRCLTSTANPVATAGLGYTLVTSAAVPLLSQAEVAQAAREAALREVETGLDDPTTRSRLQDGARAARARTRMPGLPLGLSLGATPPLPSQEPLGVSMVKMATTTRHQPKLPAATTRVARDSSPGQDRPSASRPS</sequence>
<keyword evidence="3" id="KW-1185">Reference proteome</keyword>
<feature type="non-terminal residue" evidence="2">
    <location>
        <position position="136"/>
    </location>
</feature>
<gene>
    <name evidence="2" type="ORF">HaLaN_12697</name>
</gene>
<evidence type="ECO:0000313" key="2">
    <source>
        <dbReference type="EMBL" id="GFH16305.1"/>
    </source>
</evidence>
<feature type="non-terminal residue" evidence="2">
    <location>
        <position position="1"/>
    </location>
</feature>
<dbReference type="Proteomes" id="UP000485058">
    <property type="component" value="Unassembled WGS sequence"/>
</dbReference>
<comment type="caution">
    <text evidence="2">The sequence shown here is derived from an EMBL/GenBank/DDBJ whole genome shotgun (WGS) entry which is preliminary data.</text>
</comment>
<accession>A0A699Z419</accession>
<name>A0A699Z419_HAELA</name>
<reference evidence="2 3" key="1">
    <citation type="submission" date="2020-02" db="EMBL/GenBank/DDBJ databases">
        <title>Draft genome sequence of Haematococcus lacustris strain NIES-144.</title>
        <authorList>
            <person name="Morimoto D."/>
            <person name="Nakagawa S."/>
            <person name="Yoshida T."/>
            <person name="Sawayama S."/>
        </authorList>
    </citation>
    <scope>NUCLEOTIDE SEQUENCE [LARGE SCALE GENOMIC DNA]</scope>
    <source>
        <strain evidence="2 3">NIES-144</strain>
    </source>
</reference>
<feature type="region of interest" description="Disordered" evidence="1">
    <location>
        <begin position="49"/>
        <end position="136"/>
    </location>
</feature>
<protein>
    <submittedName>
        <fullName evidence="2">Uncharacterized protein</fullName>
    </submittedName>
</protein>
<proteinExistence type="predicted"/>